<dbReference type="KEGG" id="tee:Tel_00735"/>
<evidence type="ECO:0008006" key="6">
    <source>
        <dbReference type="Google" id="ProtNLM"/>
    </source>
</evidence>
<gene>
    <name evidence="4" type="ORF">Tel_00735</name>
</gene>
<dbReference type="InterPro" id="IPR052346">
    <property type="entry name" value="O-mannosyl-transferase_TMTC"/>
</dbReference>
<keyword evidence="1" id="KW-0677">Repeat</keyword>
<feature type="transmembrane region" description="Helical" evidence="3">
    <location>
        <begin position="222"/>
        <end position="238"/>
    </location>
</feature>
<dbReference type="AlphaFoldDB" id="A0A0S2T9I4"/>
<evidence type="ECO:0000313" key="4">
    <source>
        <dbReference type="EMBL" id="ALP51782.1"/>
    </source>
</evidence>
<feature type="transmembrane region" description="Helical" evidence="3">
    <location>
        <begin position="171"/>
        <end position="188"/>
    </location>
</feature>
<keyword evidence="5" id="KW-1185">Reference proteome</keyword>
<dbReference type="EMBL" id="CP013099">
    <property type="protein sequence ID" value="ALP51782.1"/>
    <property type="molecule type" value="Genomic_DNA"/>
</dbReference>
<keyword evidence="3" id="KW-0812">Transmembrane</keyword>
<organism evidence="4 5">
    <name type="scientific">Candidatus Tenderia electrophaga</name>
    <dbReference type="NCBI Taxonomy" id="1748243"/>
    <lineage>
        <taxon>Bacteria</taxon>
        <taxon>Pseudomonadati</taxon>
        <taxon>Pseudomonadota</taxon>
        <taxon>Gammaproteobacteria</taxon>
        <taxon>Candidatus Tenderiales</taxon>
        <taxon>Candidatus Tenderiaceae</taxon>
        <taxon>Candidatus Tenderia</taxon>
    </lineage>
</organism>
<feature type="transmembrane region" description="Helical" evidence="3">
    <location>
        <begin position="330"/>
        <end position="348"/>
    </location>
</feature>
<sequence length="664" mass="74032">MGLVFKRDIIEKAVKITANTGKALLIACTLLLTYLIYQPGLSGAFIFDDYPNIINNEAIQIASLEAGELKQATFSGTAGPLKRPIPMLSFALNHYLTGLDSRGFKSINLLIHCINGVLVFLLTQLLLNAYRQTQDGRISSRQIVFVSAVVMAAWLLHPINLTSVLYVVQRMNALAALFSLAGLIFYCVGRIRQINDKSGALWILASLMLATPLAVFSKENGILLPALLTVIEITIFRFKSAQGRHRNPLIALHAAIVAIPILIVASMLISGTMETMLRGYHVRDFTLPERLLTEARAFWFYISQIIAPMNTQLGIYHDDFPISRSMTDPATTSVAVISFLLLVAFAIYSTYRLPILGFGILFFIVGHSLESTILPLELIHEHRNYLPSFGLLFALVFYLTHSLKYLDTLRLRQIASILLVASFALVTAARAEIWSDPLTHITMEVDNHPESPRANLEIGQIYMDLGIKDEANSAILLSAAASHFKRSVDLRPYFISGLFAQLAMAAQTSQPFPDDVFEELIRRLNNQPIPSNTVAWIDYFAKCNANPTCEADDEKINRIIQAVVGNELLKGRRKAELLTAASNHYVHTRDFQSALYLAAEAVNTQPRDPRYRLNLVNLLIIMNRINDAKMELEQATLDDAYGIYSSESKRLLDIINEITMAMNG</sequence>
<keyword evidence="3" id="KW-1133">Transmembrane helix</keyword>
<feature type="transmembrane region" description="Helical" evidence="3">
    <location>
        <begin position="200"/>
        <end position="216"/>
    </location>
</feature>
<feature type="transmembrane region" description="Helical" evidence="3">
    <location>
        <begin position="415"/>
        <end position="434"/>
    </location>
</feature>
<accession>A0A0S2T9I4</accession>
<feature type="transmembrane region" description="Helical" evidence="3">
    <location>
        <begin position="109"/>
        <end position="130"/>
    </location>
</feature>
<dbReference type="STRING" id="1748243.Tel_00735"/>
<dbReference type="Proteomes" id="UP000055136">
    <property type="component" value="Chromosome"/>
</dbReference>
<evidence type="ECO:0000256" key="3">
    <source>
        <dbReference type="SAM" id="Phobius"/>
    </source>
</evidence>
<dbReference type="PANTHER" id="PTHR44227">
    <property type="match status" value="1"/>
</dbReference>
<dbReference type="Gene3D" id="1.25.40.10">
    <property type="entry name" value="Tetratricopeptide repeat domain"/>
    <property type="match status" value="1"/>
</dbReference>
<proteinExistence type="predicted"/>
<keyword evidence="3" id="KW-0472">Membrane</keyword>
<evidence type="ECO:0000256" key="1">
    <source>
        <dbReference type="ARBA" id="ARBA00022737"/>
    </source>
</evidence>
<name>A0A0S2T9I4_9GAMM</name>
<keyword evidence="2" id="KW-0802">TPR repeat</keyword>
<protein>
    <recommendedName>
        <fullName evidence="6">Tetratricopeptide repeat protein</fullName>
    </recommendedName>
</protein>
<dbReference type="SUPFAM" id="SSF48452">
    <property type="entry name" value="TPR-like"/>
    <property type="match status" value="1"/>
</dbReference>
<feature type="transmembrane region" description="Helical" evidence="3">
    <location>
        <begin position="385"/>
        <end position="403"/>
    </location>
</feature>
<feature type="transmembrane region" description="Helical" evidence="3">
    <location>
        <begin position="355"/>
        <end position="373"/>
    </location>
</feature>
<dbReference type="PANTHER" id="PTHR44227:SF3">
    <property type="entry name" value="PROTEIN O-MANNOSYL-TRANSFERASE TMTC4"/>
    <property type="match status" value="1"/>
</dbReference>
<dbReference type="InterPro" id="IPR011990">
    <property type="entry name" value="TPR-like_helical_dom_sf"/>
</dbReference>
<feature type="transmembrane region" description="Helical" evidence="3">
    <location>
        <begin position="21"/>
        <end position="37"/>
    </location>
</feature>
<evidence type="ECO:0000256" key="2">
    <source>
        <dbReference type="ARBA" id="ARBA00022803"/>
    </source>
</evidence>
<reference evidence="4" key="1">
    <citation type="submission" date="2015-10" db="EMBL/GenBank/DDBJ databases">
        <title>Description of Candidatus Tenderia electrophaga gen. nov, sp. nov., an Uncultivated Electroautotroph from a Biocathode Enrichment.</title>
        <authorList>
            <person name="Eddie B.J."/>
            <person name="Malanoski A.P."/>
            <person name="Wang Z."/>
            <person name="Hall R.J."/>
            <person name="Oh S.D."/>
            <person name="Heiner C."/>
            <person name="Lin B."/>
            <person name="Strycharz-Glaven S.M."/>
        </authorList>
    </citation>
    <scope>NUCLEOTIDE SEQUENCE [LARGE SCALE GENOMIC DNA]</scope>
    <source>
        <strain evidence="4">NRL1</strain>
    </source>
</reference>
<feature type="transmembrane region" description="Helical" evidence="3">
    <location>
        <begin position="142"/>
        <end position="159"/>
    </location>
</feature>
<evidence type="ECO:0000313" key="5">
    <source>
        <dbReference type="Proteomes" id="UP000055136"/>
    </source>
</evidence>
<feature type="transmembrane region" description="Helical" evidence="3">
    <location>
        <begin position="250"/>
        <end position="269"/>
    </location>
</feature>